<evidence type="ECO:0000256" key="1">
    <source>
        <dbReference type="ARBA" id="ARBA00004477"/>
    </source>
</evidence>
<evidence type="ECO:0000256" key="8">
    <source>
        <dbReference type="ARBA" id="ARBA00064732"/>
    </source>
</evidence>
<reference evidence="11" key="2">
    <citation type="submission" date="2025-08" db="UniProtKB">
        <authorList>
            <consortium name="Ensembl"/>
        </authorList>
    </citation>
    <scope>IDENTIFICATION</scope>
    <source>
        <strain evidence="11">2N</strain>
    </source>
</reference>
<feature type="transmembrane region" description="Helical" evidence="10">
    <location>
        <begin position="208"/>
        <end position="231"/>
    </location>
</feature>
<dbReference type="PANTHER" id="PTHR10671:SF43">
    <property type="entry name" value="GERM CELL-SPECIFIC GENE 1 PROTEIN"/>
    <property type="match status" value="1"/>
</dbReference>
<dbReference type="AlphaFoldDB" id="H0UVU3"/>
<dbReference type="FunCoup" id="H0UVU3">
    <property type="interactions" value="296"/>
</dbReference>
<evidence type="ECO:0000256" key="6">
    <source>
        <dbReference type="ARBA" id="ARBA00023136"/>
    </source>
</evidence>
<dbReference type="Ensembl" id="ENSCPOT00000001281.3">
    <property type="protein sequence ID" value="ENSCPOP00000001146.3"/>
    <property type="gene ID" value="ENSCPOG00000001265.4"/>
</dbReference>
<comment type="subcellular location">
    <subcellularLocation>
        <location evidence="1">Endoplasmic reticulum membrane</location>
        <topology evidence="1">Multi-pass membrane protein</topology>
    </subcellularLocation>
</comment>
<dbReference type="EMBL" id="AAKN02030909">
    <property type="status" value="NOT_ANNOTATED_CDS"/>
    <property type="molecule type" value="Genomic_DNA"/>
</dbReference>
<feature type="transmembrane region" description="Helical" evidence="10">
    <location>
        <begin position="12"/>
        <end position="36"/>
    </location>
</feature>
<name>H0UVU3_CAVPO</name>
<feature type="transmembrane region" description="Helical" evidence="10">
    <location>
        <begin position="124"/>
        <end position="152"/>
    </location>
</feature>
<keyword evidence="5 10" id="KW-1133">Transmembrane helix</keyword>
<accession>H0UVU3</accession>
<keyword evidence="4" id="KW-0256">Endoplasmic reticulum</keyword>
<keyword evidence="12" id="KW-1185">Reference proteome</keyword>
<dbReference type="GeneTree" id="ENSGT01050000244814"/>
<dbReference type="Gene3D" id="1.20.140.150">
    <property type="match status" value="1"/>
</dbReference>
<dbReference type="PANTHER" id="PTHR10671">
    <property type="entry name" value="EPITHELIAL MEMBRANE PROTEIN-RELATED"/>
    <property type="match status" value="1"/>
</dbReference>
<gene>
    <name evidence="11" type="primary">GSG1</name>
</gene>
<evidence type="ECO:0000256" key="7">
    <source>
        <dbReference type="ARBA" id="ARBA00056393"/>
    </source>
</evidence>
<proteinExistence type="inferred from homology"/>
<dbReference type="Bgee" id="ENSCPOG00000001265">
    <property type="expression patterns" value="Expressed in testis and 11 other cell types or tissues"/>
</dbReference>
<dbReference type="FunFam" id="1.20.140.150:FF:000034">
    <property type="entry name" value="Germ cell associated 1"/>
    <property type="match status" value="1"/>
</dbReference>
<reference evidence="12" key="1">
    <citation type="journal article" date="2011" name="Nature">
        <title>A high-resolution map of human evolutionary constraint using 29 mammals.</title>
        <authorList>
            <person name="Lindblad-Toh K."/>
            <person name="Garber M."/>
            <person name="Zuk O."/>
            <person name="Lin M.F."/>
            <person name="Parker B.J."/>
            <person name="Washietl S."/>
            <person name="Kheradpour P."/>
            <person name="Ernst J."/>
            <person name="Jordan G."/>
            <person name="Mauceli E."/>
            <person name="Ward L.D."/>
            <person name="Lowe C.B."/>
            <person name="Holloway A.K."/>
            <person name="Clamp M."/>
            <person name="Gnerre S."/>
            <person name="Alfoldi J."/>
            <person name="Beal K."/>
            <person name="Chang J."/>
            <person name="Clawson H."/>
            <person name="Cuff J."/>
            <person name="Di Palma F."/>
            <person name="Fitzgerald S."/>
            <person name="Flicek P."/>
            <person name="Guttman M."/>
            <person name="Hubisz M.J."/>
            <person name="Jaffe D.B."/>
            <person name="Jungreis I."/>
            <person name="Kent W.J."/>
            <person name="Kostka D."/>
            <person name="Lara M."/>
            <person name="Martins A.L."/>
            <person name="Massingham T."/>
            <person name="Moltke I."/>
            <person name="Raney B.J."/>
            <person name="Rasmussen M.D."/>
            <person name="Robinson J."/>
            <person name="Stark A."/>
            <person name="Vilella A.J."/>
            <person name="Wen J."/>
            <person name="Xie X."/>
            <person name="Zody M.C."/>
            <person name="Baldwin J."/>
            <person name="Bloom T."/>
            <person name="Chin C.W."/>
            <person name="Heiman D."/>
            <person name="Nicol R."/>
            <person name="Nusbaum C."/>
            <person name="Young S."/>
            <person name="Wilkinson J."/>
            <person name="Worley K.C."/>
            <person name="Kovar C.L."/>
            <person name="Muzny D.M."/>
            <person name="Gibbs R.A."/>
            <person name="Cree A."/>
            <person name="Dihn H.H."/>
            <person name="Fowler G."/>
            <person name="Jhangiani S."/>
            <person name="Joshi V."/>
            <person name="Lee S."/>
            <person name="Lewis L.R."/>
            <person name="Nazareth L.V."/>
            <person name="Okwuonu G."/>
            <person name="Santibanez J."/>
            <person name="Warren W.C."/>
            <person name="Mardis E.R."/>
            <person name="Weinstock G.M."/>
            <person name="Wilson R.K."/>
            <person name="Delehaunty K."/>
            <person name="Dooling D."/>
            <person name="Fronik C."/>
            <person name="Fulton L."/>
            <person name="Fulton B."/>
            <person name="Graves T."/>
            <person name="Minx P."/>
            <person name="Sodergren E."/>
            <person name="Birney E."/>
            <person name="Margulies E.H."/>
            <person name="Herrero J."/>
            <person name="Green E.D."/>
            <person name="Haussler D."/>
            <person name="Siepel A."/>
            <person name="Goldman N."/>
            <person name="Pollard K.S."/>
            <person name="Pedersen J.S."/>
            <person name="Lander E.S."/>
            <person name="Kellis M."/>
        </authorList>
    </citation>
    <scope>NUCLEOTIDE SEQUENCE [LARGE SCALE GENOMIC DNA]</scope>
    <source>
        <strain evidence="12">2N</strain>
    </source>
</reference>
<evidence type="ECO:0000256" key="9">
    <source>
        <dbReference type="ARBA" id="ARBA00073274"/>
    </source>
</evidence>
<keyword evidence="3 10" id="KW-0812">Transmembrane</keyword>
<dbReference type="GO" id="GO:0005886">
    <property type="term" value="C:plasma membrane"/>
    <property type="evidence" value="ECO:0007669"/>
    <property type="project" value="TreeGrafter"/>
</dbReference>
<dbReference type="Proteomes" id="UP000005447">
    <property type="component" value="Unassembled WGS sequence"/>
</dbReference>
<sequence length="324" mass="36301">MELPKDSSGQRTFVSAVLSMLSLSLSTTSLLSNYWFVGTQKVPKPLCGKSLATKCFDMPLSLEGVLPNTSAQEVVQYSWETGDDRFSFLTFRSGMWLSCEEIMEEPGERCRSFLELTPPAEREILWLSLGAQITYIGLQFISFLLLLMDLLLTGNPGCGLKLSAFAAISSVLSGLLGMVAHMMYSQVFQATVNLGPEDWRPHAWNYGWAFYMAWISFTCCMASAVTTFNAYTRMVLEFKSRHSKSFKENPSCLPNHHRCFLQQLSCTAHPGGPLSSYHQYHNQPVHSVSEGVDFYSTLQDKAFRQGPIPELKEVAESSVKEEQC</sequence>
<evidence type="ECO:0000256" key="10">
    <source>
        <dbReference type="SAM" id="Phobius"/>
    </source>
</evidence>
<protein>
    <recommendedName>
        <fullName evidence="9">Germ cell-specific gene 1 protein</fullName>
    </recommendedName>
</protein>
<dbReference type="OMA" id="AFYTAWL"/>
<comment type="similarity">
    <text evidence="2">Belongs to the GSG1 family.</text>
</comment>
<evidence type="ECO:0000256" key="3">
    <source>
        <dbReference type="ARBA" id="ARBA00022692"/>
    </source>
</evidence>
<evidence type="ECO:0000256" key="2">
    <source>
        <dbReference type="ARBA" id="ARBA00007425"/>
    </source>
</evidence>
<dbReference type="InterPro" id="IPR012478">
    <property type="entry name" value="GSG-1"/>
</dbReference>
<evidence type="ECO:0000256" key="5">
    <source>
        <dbReference type="ARBA" id="ARBA00022989"/>
    </source>
</evidence>
<evidence type="ECO:0000313" key="11">
    <source>
        <dbReference type="Ensembl" id="ENSCPOP00000001146.3"/>
    </source>
</evidence>
<comment type="subunit">
    <text evidence="8">Interacts with PAPOLB.</text>
</comment>
<feature type="transmembrane region" description="Helical" evidence="10">
    <location>
        <begin position="164"/>
        <end position="188"/>
    </location>
</feature>
<dbReference type="InterPro" id="IPR050579">
    <property type="entry name" value="PMP-22/EMP/MP20-like"/>
</dbReference>
<dbReference type="GO" id="GO:0005789">
    <property type="term" value="C:endoplasmic reticulum membrane"/>
    <property type="evidence" value="ECO:0007669"/>
    <property type="project" value="UniProtKB-SubCell"/>
</dbReference>
<dbReference type="VEuPathDB" id="HostDB:ENSCPOG00000001265"/>
<dbReference type="InParanoid" id="H0UVU3"/>
<dbReference type="eggNOG" id="ENOG502QRSH">
    <property type="taxonomic scope" value="Eukaryota"/>
</dbReference>
<dbReference type="STRING" id="10141.ENSCPOP00000001146"/>
<dbReference type="Pfam" id="PF07803">
    <property type="entry name" value="GSG-1"/>
    <property type="match status" value="1"/>
</dbReference>
<reference evidence="11" key="3">
    <citation type="submission" date="2025-09" db="UniProtKB">
        <authorList>
            <consortium name="Ensembl"/>
        </authorList>
    </citation>
    <scope>IDENTIFICATION</scope>
    <source>
        <strain evidence="11">2N</strain>
    </source>
</reference>
<keyword evidence="6 10" id="KW-0472">Membrane</keyword>
<comment type="function">
    <text evidence="7">May cause the redistribution of PAPOLB from the cytosol to the endoplasmic reticulum.</text>
</comment>
<organism evidence="11 12">
    <name type="scientific">Cavia porcellus</name>
    <name type="common">Guinea pig</name>
    <dbReference type="NCBI Taxonomy" id="10141"/>
    <lineage>
        <taxon>Eukaryota</taxon>
        <taxon>Metazoa</taxon>
        <taxon>Chordata</taxon>
        <taxon>Craniata</taxon>
        <taxon>Vertebrata</taxon>
        <taxon>Euteleostomi</taxon>
        <taxon>Mammalia</taxon>
        <taxon>Eutheria</taxon>
        <taxon>Euarchontoglires</taxon>
        <taxon>Glires</taxon>
        <taxon>Rodentia</taxon>
        <taxon>Hystricomorpha</taxon>
        <taxon>Caviidae</taxon>
        <taxon>Cavia</taxon>
    </lineage>
</organism>
<evidence type="ECO:0000313" key="12">
    <source>
        <dbReference type="Proteomes" id="UP000005447"/>
    </source>
</evidence>
<evidence type="ECO:0000256" key="4">
    <source>
        <dbReference type="ARBA" id="ARBA00022824"/>
    </source>
</evidence>
<dbReference type="HOGENOM" id="CLU_063057_0_0_1"/>